<organism evidence="2 3">
    <name type="scientific">Daphnia magna</name>
    <dbReference type="NCBI Taxonomy" id="35525"/>
    <lineage>
        <taxon>Eukaryota</taxon>
        <taxon>Metazoa</taxon>
        <taxon>Ecdysozoa</taxon>
        <taxon>Arthropoda</taxon>
        <taxon>Crustacea</taxon>
        <taxon>Branchiopoda</taxon>
        <taxon>Diplostraca</taxon>
        <taxon>Cladocera</taxon>
        <taxon>Anomopoda</taxon>
        <taxon>Daphniidae</taxon>
        <taxon>Daphnia</taxon>
    </lineage>
</organism>
<name>A0A164K402_9CRUS</name>
<dbReference type="AlphaFoldDB" id="A0A164K402"/>
<evidence type="ECO:0000256" key="1">
    <source>
        <dbReference type="SAM" id="SignalP"/>
    </source>
</evidence>
<dbReference type="EMBL" id="LRGB01003375">
    <property type="protein sequence ID" value="KZS02927.1"/>
    <property type="molecule type" value="Genomic_DNA"/>
</dbReference>
<evidence type="ECO:0000313" key="3">
    <source>
        <dbReference type="Proteomes" id="UP000076858"/>
    </source>
</evidence>
<evidence type="ECO:0000313" key="2">
    <source>
        <dbReference type="EMBL" id="KZS02927.1"/>
    </source>
</evidence>
<protein>
    <submittedName>
        <fullName evidence="2">Uncharacterized protein</fullName>
    </submittedName>
</protein>
<gene>
    <name evidence="2" type="ORF">APZ42_034348</name>
</gene>
<comment type="caution">
    <text evidence="2">The sequence shown here is derived from an EMBL/GenBank/DDBJ whole genome shotgun (WGS) entry which is preliminary data.</text>
</comment>
<keyword evidence="1" id="KW-0732">Signal</keyword>
<sequence length="73" mass="8764">MHLSIVLMINVAAVMFAKCNPIDSEIEMLEWLDNPNAYLRDFNQETEEREWLDDAFEHFNDVRHGIRKNYAHR</sequence>
<dbReference type="Proteomes" id="UP000076858">
    <property type="component" value="Unassembled WGS sequence"/>
</dbReference>
<dbReference type="OrthoDB" id="6378219at2759"/>
<feature type="signal peptide" evidence="1">
    <location>
        <begin position="1"/>
        <end position="19"/>
    </location>
</feature>
<keyword evidence="3" id="KW-1185">Reference proteome</keyword>
<accession>A0A164K402</accession>
<reference evidence="2 3" key="1">
    <citation type="submission" date="2016-03" db="EMBL/GenBank/DDBJ databases">
        <title>EvidentialGene: Evidence-directed Construction of Genes on Genomes.</title>
        <authorList>
            <person name="Gilbert D.G."/>
            <person name="Choi J.-H."/>
            <person name="Mockaitis K."/>
            <person name="Colbourne J."/>
            <person name="Pfrender M."/>
        </authorList>
    </citation>
    <scope>NUCLEOTIDE SEQUENCE [LARGE SCALE GENOMIC DNA]</scope>
    <source>
        <strain evidence="2 3">Xinb3</strain>
        <tissue evidence="2">Complete organism</tissue>
    </source>
</reference>
<proteinExistence type="predicted"/>
<feature type="chain" id="PRO_5007851118" evidence="1">
    <location>
        <begin position="20"/>
        <end position="73"/>
    </location>
</feature>